<dbReference type="RefSeq" id="WP_128987585.1">
    <property type="nucleotide sequence ID" value="NZ_PDJZ01000024.1"/>
</dbReference>
<dbReference type="InterPro" id="IPR036968">
    <property type="entry name" value="Enolpyruvate_Tfrase_sf"/>
</dbReference>
<evidence type="ECO:0000256" key="6">
    <source>
        <dbReference type="ARBA" id="ARBA00022960"/>
    </source>
</evidence>
<evidence type="ECO:0000256" key="9">
    <source>
        <dbReference type="ARBA" id="ARBA00023316"/>
    </source>
</evidence>
<comment type="caution">
    <text evidence="17">The sequence shown here is derived from an EMBL/GenBank/DDBJ whole genome shotgun (WGS) entry which is preliminary data.</text>
</comment>
<dbReference type="GO" id="GO:0071555">
    <property type="term" value="P:cell wall organization"/>
    <property type="evidence" value="ECO:0007669"/>
    <property type="project" value="UniProtKB-KW"/>
</dbReference>
<evidence type="ECO:0000256" key="4">
    <source>
        <dbReference type="ARBA" id="ARBA00022618"/>
    </source>
</evidence>
<evidence type="ECO:0000256" key="15">
    <source>
        <dbReference type="ARBA" id="ARBA00047527"/>
    </source>
</evidence>
<dbReference type="Proteomes" id="UP000290870">
    <property type="component" value="Unassembled WGS sequence"/>
</dbReference>
<evidence type="ECO:0000256" key="10">
    <source>
        <dbReference type="ARBA" id="ARBA00038367"/>
    </source>
</evidence>
<feature type="domain" description="Enolpyruvate transferase" evidence="16">
    <location>
        <begin position="9"/>
        <end position="406"/>
    </location>
</feature>
<comment type="similarity">
    <text evidence="10">Belongs to the EPSP synthase family. MurA subfamily.</text>
</comment>
<dbReference type="AlphaFoldDB" id="A0A4Q0ZH27"/>
<evidence type="ECO:0000256" key="12">
    <source>
        <dbReference type="ARBA" id="ARBA00039754"/>
    </source>
</evidence>
<dbReference type="Pfam" id="PF00275">
    <property type="entry name" value="EPSP_synthase"/>
    <property type="match status" value="1"/>
</dbReference>
<evidence type="ECO:0000313" key="17">
    <source>
        <dbReference type="EMBL" id="RXJ82868.1"/>
    </source>
</evidence>
<comment type="pathway">
    <text evidence="2">Cell wall biogenesis; peptidoglycan biosynthesis.</text>
</comment>
<keyword evidence="6" id="KW-0133">Cell shape</keyword>
<evidence type="ECO:0000256" key="7">
    <source>
        <dbReference type="ARBA" id="ARBA00022984"/>
    </source>
</evidence>
<name>A0A4Q0ZH27_9BACT</name>
<evidence type="ECO:0000256" key="1">
    <source>
        <dbReference type="ARBA" id="ARBA00004496"/>
    </source>
</evidence>
<evidence type="ECO:0000259" key="16">
    <source>
        <dbReference type="Pfam" id="PF00275"/>
    </source>
</evidence>
<dbReference type="GO" id="GO:0008360">
    <property type="term" value="P:regulation of cell shape"/>
    <property type="evidence" value="ECO:0007669"/>
    <property type="project" value="UniProtKB-KW"/>
</dbReference>
<evidence type="ECO:0000256" key="14">
    <source>
        <dbReference type="ARBA" id="ARBA00042842"/>
    </source>
</evidence>
<dbReference type="EC" id="2.5.1.7" evidence="11"/>
<sequence length="416" mass="46074">MSKVKVEKSVLRGEVTISGAKNSSLRLLAASILTSENIELTNVPNGILDFQVHIDMLKVLGKEIETFEDRAYIKNDISTSTLEWDRRSIRNTLLILGALLTKSGFGKVPLPGGCQLGDRKYDLHIMAMEKMGAKVWEEDGYICAKVDDRLKGADIHLRIRSTGATENSIIMGTLAKGKTKVWNPHIRPEIIDLIDMLNSMGAKIKVNGQESIEIEGVEKLHGTNHKCIPDNMEALTFAIATAITGGEVEIKNFPLAHLEIPMIYLRESGLKYYVSEDRNSIIVKKSDIYPVEIATGPYPSLNSDMQPLFAIYGLMAQGESRIIDLRFPGRYEYANELAKMGAKTEVEGDMLKLFGGNKLNGDVELKSLDLRAGAAFVLAGLVSETPIIVTDYEQVERGYENFIGKLRKLGVNIEQI</sequence>
<dbReference type="GO" id="GO:0019277">
    <property type="term" value="P:UDP-N-acetylgalactosamine biosynthetic process"/>
    <property type="evidence" value="ECO:0007669"/>
    <property type="project" value="InterPro"/>
</dbReference>
<proteinExistence type="inferred from homology"/>
<dbReference type="GO" id="GO:0005737">
    <property type="term" value="C:cytoplasm"/>
    <property type="evidence" value="ECO:0007669"/>
    <property type="project" value="UniProtKB-SubCell"/>
</dbReference>
<protein>
    <recommendedName>
        <fullName evidence="12">UDP-N-acetylglucosamine 1-carboxyvinyltransferase</fullName>
        <ecNumber evidence="11">2.5.1.7</ecNumber>
    </recommendedName>
    <alternativeName>
        <fullName evidence="13">Enoylpyruvate transferase</fullName>
    </alternativeName>
    <alternativeName>
        <fullName evidence="14">UDP-N-acetylglucosamine enolpyruvyl transferase</fullName>
    </alternativeName>
</protein>
<keyword evidence="8" id="KW-0131">Cell cycle</keyword>
<keyword evidence="7" id="KW-0573">Peptidoglycan synthesis</keyword>
<keyword evidence="9" id="KW-0961">Cell wall biogenesis/degradation</keyword>
<comment type="subcellular location">
    <subcellularLocation>
        <location evidence="1">Cytoplasm</location>
    </subcellularLocation>
</comment>
<keyword evidence="3" id="KW-0963">Cytoplasm</keyword>
<dbReference type="GO" id="GO:0051301">
    <property type="term" value="P:cell division"/>
    <property type="evidence" value="ECO:0007669"/>
    <property type="project" value="UniProtKB-KW"/>
</dbReference>
<reference evidence="17 18" key="1">
    <citation type="submission" date="2017-10" db="EMBL/GenBank/DDBJ databases">
        <title>Genomics of the genus Arcobacter.</title>
        <authorList>
            <person name="Perez-Cataluna A."/>
            <person name="Figueras M.J."/>
        </authorList>
    </citation>
    <scope>NUCLEOTIDE SEQUENCE [LARGE SCALE GENOMIC DNA]</scope>
    <source>
        <strain evidence="17 18">F26</strain>
    </source>
</reference>
<dbReference type="GO" id="GO:0009252">
    <property type="term" value="P:peptidoglycan biosynthetic process"/>
    <property type="evidence" value="ECO:0007669"/>
    <property type="project" value="UniProtKB-KW"/>
</dbReference>
<comment type="catalytic activity">
    <reaction evidence="15">
        <text>phosphoenolpyruvate + UDP-N-acetyl-alpha-D-glucosamine = UDP-N-acetyl-3-O-(1-carboxyvinyl)-alpha-D-glucosamine + phosphate</text>
        <dbReference type="Rhea" id="RHEA:18681"/>
        <dbReference type="ChEBI" id="CHEBI:43474"/>
        <dbReference type="ChEBI" id="CHEBI:57705"/>
        <dbReference type="ChEBI" id="CHEBI:58702"/>
        <dbReference type="ChEBI" id="CHEBI:68483"/>
        <dbReference type="EC" id="2.5.1.7"/>
    </reaction>
</comment>
<dbReference type="SUPFAM" id="SSF55205">
    <property type="entry name" value="EPT/RTPC-like"/>
    <property type="match status" value="1"/>
</dbReference>
<evidence type="ECO:0000256" key="3">
    <source>
        <dbReference type="ARBA" id="ARBA00022490"/>
    </source>
</evidence>
<dbReference type="OrthoDB" id="9803760at2"/>
<dbReference type="InterPro" id="IPR005750">
    <property type="entry name" value="UDP_GlcNAc_COvinyl_MurA"/>
</dbReference>
<evidence type="ECO:0000256" key="13">
    <source>
        <dbReference type="ARBA" id="ARBA00042443"/>
    </source>
</evidence>
<dbReference type="EMBL" id="PDJZ01000024">
    <property type="protein sequence ID" value="RXJ82868.1"/>
    <property type="molecule type" value="Genomic_DNA"/>
</dbReference>
<evidence type="ECO:0000256" key="2">
    <source>
        <dbReference type="ARBA" id="ARBA00004752"/>
    </source>
</evidence>
<keyword evidence="4" id="KW-0132">Cell division</keyword>
<dbReference type="InterPro" id="IPR001986">
    <property type="entry name" value="Enolpyruvate_Tfrase_dom"/>
</dbReference>
<gene>
    <name evidence="17" type="ORF">CRU90_12385</name>
</gene>
<dbReference type="InterPro" id="IPR013792">
    <property type="entry name" value="RNA3'P_cycl/enolpyr_Trfase_a/b"/>
</dbReference>
<evidence type="ECO:0000256" key="8">
    <source>
        <dbReference type="ARBA" id="ARBA00023306"/>
    </source>
</evidence>
<evidence type="ECO:0000256" key="5">
    <source>
        <dbReference type="ARBA" id="ARBA00022679"/>
    </source>
</evidence>
<keyword evidence="5 17" id="KW-0808">Transferase</keyword>
<accession>A0A4Q0ZH27</accession>
<organism evidence="17 18">
    <name type="scientific">Arcobacter cloacae</name>
    <dbReference type="NCBI Taxonomy" id="1054034"/>
    <lineage>
        <taxon>Bacteria</taxon>
        <taxon>Pseudomonadati</taxon>
        <taxon>Campylobacterota</taxon>
        <taxon>Epsilonproteobacteria</taxon>
        <taxon>Campylobacterales</taxon>
        <taxon>Arcobacteraceae</taxon>
        <taxon>Arcobacter</taxon>
    </lineage>
</organism>
<evidence type="ECO:0000313" key="18">
    <source>
        <dbReference type="Proteomes" id="UP000290870"/>
    </source>
</evidence>
<dbReference type="PANTHER" id="PTHR43783:SF1">
    <property type="entry name" value="UDP-N-ACETYLGLUCOSAMINE 1-CARBOXYVINYLTRANSFERASE"/>
    <property type="match status" value="1"/>
</dbReference>
<dbReference type="CDD" id="cd01555">
    <property type="entry name" value="UdpNAET"/>
    <property type="match status" value="1"/>
</dbReference>
<evidence type="ECO:0000256" key="11">
    <source>
        <dbReference type="ARBA" id="ARBA00039108"/>
    </source>
</evidence>
<dbReference type="Gene3D" id="3.65.10.10">
    <property type="entry name" value="Enolpyruvate transferase domain"/>
    <property type="match status" value="2"/>
</dbReference>
<dbReference type="NCBIfam" id="NF006873">
    <property type="entry name" value="PRK09369.1"/>
    <property type="match status" value="1"/>
</dbReference>
<dbReference type="PANTHER" id="PTHR43783">
    <property type="entry name" value="UDP-N-ACETYLGLUCOSAMINE 1-CARBOXYVINYLTRANSFERASE"/>
    <property type="match status" value="1"/>
</dbReference>
<dbReference type="InterPro" id="IPR050068">
    <property type="entry name" value="MurA_subfamily"/>
</dbReference>
<dbReference type="GO" id="GO:0008760">
    <property type="term" value="F:UDP-N-acetylglucosamine 1-carboxyvinyltransferase activity"/>
    <property type="evidence" value="ECO:0007669"/>
    <property type="project" value="UniProtKB-EC"/>
</dbReference>